<dbReference type="GO" id="GO:0005525">
    <property type="term" value="F:GTP binding"/>
    <property type="evidence" value="ECO:0007669"/>
    <property type="project" value="UniProtKB-KW"/>
</dbReference>
<evidence type="ECO:0000256" key="14">
    <source>
        <dbReference type="ARBA" id="ARBA00023134"/>
    </source>
</evidence>
<dbReference type="FunFam" id="3.40.50.300:FF:001252">
    <property type="entry name" value="AIG1 family protein"/>
    <property type="match status" value="1"/>
</dbReference>
<comment type="subcellular location">
    <subcellularLocation>
        <location evidence="2">Membrane</location>
        <topology evidence="2">Single-pass membrane protein</topology>
    </subcellularLocation>
    <subcellularLocation>
        <location evidence="16">Plastid</location>
        <location evidence="16">Chloroplast outer membrane</location>
    </subcellularLocation>
</comment>
<dbReference type="PROSITE" id="PS51720">
    <property type="entry name" value="G_AIG1"/>
    <property type="match status" value="1"/>
</dbReference>
<comment type="cofactor">
    <cofactor evidence="1">
        <name>Mg(2+)</name>
        <dbReference type="ChEBI" id="CHEBI:18420"/>
    </cofactor>
</comment>
<keyword evidence="10" id="KW-1002">Plastid outer membrane</keyword>
<dbReference type="EMBL" id="DS549038">
    <property type="protein sequence ID" value="EDR26752.1"/>
    <property type="molecule type" value="Genomic_DNA"/>
</dbReference>
<dbReference type="InterPro" id="IPR027417">
    <property type="entry name" value="P-loop_NTPase"/>
</dbReference>
<dbReference type="Gene3D" id="3.40.50.300">
    <property type="entry name" value="P-loop containing nucleotide triphosphate hydrolases"/>
    <property type="match status" value="1"/>
</dbReference>
<dbReference type="Pfam" id="PF04548">
    <property type="entry name" value="AIG1"/>
    <property type="match status" value="1"/>
</dbReference>
<proteinExistence type="predicted"/>
<dbReference type="InterPro" id="IPR006703">
    <property type="entry name" value="G_AIG1"/>
</dbReference>
<evidence type="ECO:0000256" key="6">
    <source>
        <dbReference type="ARBA" id="ARBA00022692"/>
    </source>
</evidence>
<keyword evidence="4" id="KW-0150">Chloroplast</keyword>
<dbReference type="GeneID" id="5882028"/>
<organism evidence="19">
    <name type="scientific">Entamoeba dispar (strain ATCC PRA-260 / SAW760)</name>
    <dbReference type="NCBI Taxonomy" id="370354"/>
    <lineage>
        <taxon>Eukaryota</taxon>
        <taxon>Amoebozoa</taxon>
        <taxon>Evosea</taxon>
        <taxon>Archamoebae</taxon>
        <taxon>Mastigamoebida</taxon>
        <taxon>Entamoebidae</taxon>
        <taxon>Entamoeba</taxon>
    </lineage>
</organism>
<dbReference type="PANTHER" id="PTHR10903">
    <property type="entry name" value="GTPASE, IMAP FAMILY MEMBER-RELATED"/>
    <property type="match status" value="1"/>
</dbReference>
<dbReference type="PANTHER" id="PTHR10903:SF135">
    <property type="entry name" value="TRANSLOCASE OF CHLOROPLAST 120, CHLOROPLASTIC-RELATED"/>
    <property type="match status" value="1"/>
</dbReference>
<evidence type="ECO:0000256" key="16">
    <source>
        <dbReference type="ARBA" id="ARBA00024013"/>
    </source>
</evidence>
<dbReference type="GO" id="GO:0016020">
    <property type="term" value="C:membrane"/>
    <property type="evidence" value="ECO:0007669"/>
    <property type="project" value="UniProtKB-SubCell"/>
</dbReference>
<feature type="domain" description="AIG1-type G" evidence="17">
    <location>
        <begin position="1"/>
        <end position="226"/>
    </location>
</feature>
<evidence type="ECO:0000256" key="10">
    <source>
        <dbReference type="ARBA" id="ARBA00022805"/>
    </source>
</evidence>
<dbReference type="VEuPathDB" id="AmoebaDB:EDI_049640"/>
<dbReference type="AlphaFoldDB" id="B0EFH3"/>
<evidence type="ECO:0000256" key="15">
    <source>
        <dbReference type="ARBA" id="ARBA00023136"/>
    </source>
</evidence>
<keyword evidence="5" id="KW-0934">Plastid</keyword>
<dbReference type="SUPFAM" id="SSF52540">
    <property type="entry name" value="P-loop containing nucleoside triphosphate hydrolases"/>
    <property type="match status" value="1"/>
</dbReference>
<keyword evidence="15" id="KW-0472">Membrane</keyword>
<keyword evidence="12" id="KW-0653">Protein transport</keyword>
<dbReference type="Proteomes" id="UP000008076">
    <property type="component" value="Unassembled WGS sequence"/>
</dbReference>
<evidence type="ECO:0000256" key="8">
    <source>
        <dbReference type="ARBA" id="ARBA00022741"/>
    </source>
</evidence>
<dbReference type="GO" id="GO:0046872">
    <property type="term" value="F:metal ion binding"/>
    <property type="evidence" value="ECO:0007669"/>
    <property type="project" value="UniProtKB-KW"/>
</dbReference>
<evidence type="ECO:0000259" key="17">
    <source>
        <dbReference type="PROSITE" id="PS51720"/>
    </source>
</evidence>
<evidence type="ECO:0000313" key="18">
    <source>
        <dbReference type="EMBL" id="EDR26752.1"/>
    </source>
</evidence>
<keyword evidence="11" id="KW-0460">Magnesium</keyword>
<evidence type="ECO:0000256" key="11">
    <source>
        <dbReference type="ARBA" id="ARBA00022842"/>
    </source>
</evidence>
<dbReference type="KEGG" id="edi:EDI_049640"/>
<gene>
    <name evidence="18" type="ORF">EDI_049640</name>
</gene>
<keyword evidence="7" id="KW-0479">Metal-binding</keyword>
<evidence type="ECO:0000256" key="1">
    <source>
        <dbReference type="ARBA" id="ARBA00001946"/>
    </source>
</evidence>
<evidence type="ECO:0000256" key="12">
    <source>
        <dbReference type="ARBA" id="ARBA00022927"/>
    </source>
</evidence>
<keyword evidence="8" id="KW-0547">Nucleotide-binding</keyword>
<protein>
    <recommendedName>
        <fullName evidence="17">AIG1-type G domain-containing protein</fullName>
    </recommendedName>
</protein>
<dbReference type="eggNOG" id="ENOG502SC3X">
    <property type="taxonomic scope" value="Eukaryota"/>
</dbReference>
<evidence type="ECO:0000256" key="13">
    <source>
        <dbReference type="ARBA" id="ARBA00022989"/>
    </source>
</evidence>
<reference evidence="19" key="1">
    <citation type="submission" date="2007-12" db="EMBL/GenBank/DDBJ databases">
        <title>Annotation of Entamoeba dispar SAW760.</title>
        <authorList>
            <person name="Lorenzi H."/>
            <person name="Inman J."/>
            <person name="Schobel S."/>
            <person name="Amedeo P."/>
            <person name="Caler E."/>
        </authorList>
    </citation>
    <scope>NUCLEOTIDE SEQUENCE [LARGE SCALE GENOMIC DNA]</scope>
    <source>
        <strain evidence="19">ATCC PRA-260 / SAW760</strain>
    </source>
</reference>
<evidence type="ECO:0000256" key="5">
    <source>
        <dbReference type="ARBA" id="ARBA00022640"/>
    </source>
</evidence>
<dbReference type="GO" id="GO:0016787">
    <property type="term" value="F:hydrolase activity"/>
    <property type="evidence" value="ECO:0007669"/>
    <property type="project" value="UniProtKB-KW"/>
</dbReference>
<evidence type="ECO:0000256" key="4">
    <source>
        <dbReference type="ARBA" id="ARBA00022528"/>
    </source>
</evidence>
<sequence length="362" mass="42181">MTPTKLIILGSTGDGKSSLGNFILKKNIFNESNDPQSVTKETIGSYGEGDRQDVFVIDTPGLQDSEGRERQYMNQMVEYIKEQKGLQAIVIVLDINQDRFAQHIKTMIKIIRNVFPITDFWRHVCIVWTKCYCYIPKEVIEEKKRNKIGKYQEELMKVVKETTGTTENIEFPMYFVDSKGLQGFDNTHSEDEIVKMLTWVRSLTSINVEEVKKGDPVYQSITEEKDKQEKVIKQEKNIKTIEIQYLRRNKRITYTGEVNYTNWEVEGTEIKEIILPKEPIGTRKETKNEVKEIGRTPNYERIRVGRRRYGVCGPKKKITQLVNTTLHKEEEIFERTITAFNDGTTTEGPWISISKRQFDEII</sequence>
<accession>B0EFH3</accession>
<name>B0EFH3_ENTDS</name>
<keyword evidence="19" id="KW-1185">Reference proteome</keyword>
<evidence type="ECO:0000256" key="7">
    <source>
        <dbReference type="ARBA" id="ARBA00022723"/>
    </source>
</evidence>
<dbReference type="InterPro" id="IPR045058">
    <property type="entry name" value="GIMA/IAN/Toc"/>
</dbReference>
<keyword evidence="3" id="KW-0813">Transport</keyword>
<dbReference type="RefSeq" id="XP_001737013.1">
    <property type="nucleotide sequence ID" value="XM_001736961.1"/>
</dbReference>
<evidence type="ECO:0000256" key="2">
    <source>
        <dbReference type="ARBA" id="ARBA00004167"/>
    </source>
</evidence>
<keyword evidence="9" id="KW-0378">Hydrolase</keyword>
<evidence type="ECO:0000313" key="19">
    <source>
        <dbReference type="Proteomes" id="UP000008076"/>
    </source>
</evidence>
<dbReference type="GO" id="GO:0015031">
    <property type="term" value="P:protein transport"/>
    <property type="evidence" value="ECO:0007669"/>
    <property type="project" value="UniProtKB-KW"/>
</dbReference>
<keyword evidence="13" id="KW-1133">Transmembrane helix</keyword>
<keyword evidence="14" id="KW-0342">GTP-binding</keyword>
<evidence type="ECO:0000256" key="9">
    <source>
        <dbReference type="ARBA" id="ARBA00022801"/>
    </source>
</evidence>
<evidence type="ECO:0000256" key="3">
    <source>
        <dbReference type="ARBA" id="ARBA00022448"/>
    </source>
</evidence>
<keyword evidence="6" id="KW-0812">Transmembrane</keyword>
<dbReference type="OrthoDB" id="8954335at2759"/>